<reference evidence="1" key="1">
    <citation type="journal article" date="2020" name="Nature">
        <title>Giant virus diversity and host interactions through global metagenomics.</title>
        <authorList>
            <person name="Schulz F."/>
            <person name="Roux S."/>
            <person name="Paez-Espino D."/>
            <person name="Jungbluth S."/>
            <person name="Walsh D.A."/>
            <person name="Denef V.J."/>
            <person name="McMahon K.D."/>
            <person name="Konstantinidis K.T."/>
            <person name="Eloe-Fadrosh E.A."/>
            <person name="Kyrpides N.C."/>
            <person name="Woyke T."/>
        </authorList>
    </citation>
    <scope>NUCLEOTIDE SEQUENCE</scope>
    <source>
        <strain evidence="1">GVMAG-M-3300027892-73</strain>
    </source>
</reference>
<dbReference type="EMBL" id="MN740523">
    <property type="protein sequence ID" value="QHU31092.1"/>
    <property type="molecule type" value="Genomic_DNA"/>
</dbReference>
<accession>A0A6C0LP85</accession>
<proteinExistence type="predicted"/>
<sequence length="156" mass="17147">MYMRSSTTLYSGRTTLGTRTFGQLNTGTTAGSYIETTRLQSQFCPLHCQRVGSYAQLNALRNAIRYTYGGNQDTLQNNKNALVSGLDAKLDLKDVCVISNLNTNISPTPISKTAIPYLNYNIDPNGSLFGNAPCGLSNFTNYKVSNNFNLNKINKL</sequence>
<organism evidence="1">
    <name type="scientific">viral metagenome</name>
    <dbReference type="NCBI Taxonomy" id="1070528"/>
    <lineage>
        <taxon>unclassified sequences</taxon>
        <taxon>metagenomes</taxon>
        <taxon>organismal metagenomes</taxon>
    </lineage>
</organism>
<dbReference type="AlphaFoldDB" id="A0A6C0LP85"/>
<name>A0A6C0LP85_9ZZZZ</name>
<protein>
    <submittedName>
        <fullName evidence="1">Uncharacterized protein</fullName>
    </submittedName>
</protein>
<evidence type="ECO:0000313" key="1">
    <source>
        <dbReference type="EMBL" id="QHU31092.1"/>
    </source>
</evidence>